<protein>
    <submittedName>
        <fullName evidence="4">Meiosis-specific protein ASY2-like</fullName>
    </submittedName>
</protein>
<gene>
    <name evidence="4" type="primary">LOC108830321</name>
</gene>
<feature type="compositionally biased region" description="Basic and acidic residues" evidence="2">
    <location>
        <begin position="879"/>
        <end position="888"/>
    </location>
</feature>
<name>A0A9W3D3M4_RAPSA</name>
<dbReference type="Proteomes" id="UP000504610">
    <property type="component" value="Unplaced"/>
</dbReference>
<reference evidence="4" key="1">
    <citation type="submission" date="2025-08" db="UniProtKB">
        <authorList>
            <consortium name="RefSeq"/>
        </authorList>
    </citation>
    <scope>IDENTIFICATION</scope>
    <source>
        <tissue evidence="4">Leaf</tissue>
    </source>
</reference>
<keyword evidence="3" id="KW-1185">Reference proteome</keyword>
<sequence>MASDRKKFSASDKGKAIRIDPDPSKAPSIGPKLMSSAIRAHRIVPTRVDSRDSDRAADGVLGEEEISRRGEKDGQGVALKEKSIATGNTIDRFVSMSRSDRSIPFRYCSDGSIAQLPDIAPELCRPSVVEGQDWRDVSPTKSTRESVRSLLKRLKARDVIFVVPRPDQRPWSPPIGYYCVYESLFGRESQLWFPIPRLITAYCARRDIALTQLMIGAVRIAVALMVMAAEVDISMSVRAYEELTQTQPRPNGFFAVQMRASVNVLTGHPSGSKQWHRSYFYVKADEAAFEEPPGKDFRVLWNRRLVIHPNTIGPPDNMWEDLPKLVTLSQERWGDFDCKRIGRQKERIRRVDWEIGNVPCEDTKGKRLPLPLMGIVPKVYPNYKDILKAQLGSESLHSMTSQEGKEDGEVRSDEGVVKDASAGEAGAQVDDAAAEGSIGKEDIDRPSEKRKKKKKRSSKKTTVRLDGEERLETESGCGGDERLEDEVREEGATEVLLDQTEPSRMKRKGAIDGGLEEPTRKRQKEYSDEDVLPQAVTQPTPRSVPWGGRDPPSKKPPVAPSEHLTFRYNKDVPFVNDHEACAELSRQVRGGARLMPEVSELAFPDRFAESAHADTVALARKNVLIFEYEMALRKMASDLAKAEDAIKRRDSLFDKTKKDVLEKATELVNTKNRLDRERQEDIDRAKALEGDLENARARITQLEQEKVEEAERAKKEMDRLRDSRLYEVKCERERVTASAAKRFAKFKKYIADRDIREGNLFLHGQAFGTVDSMDLLKEWGLKIPQKLRDILAVNETAIKKQLDDCVVEKITENDFELSPLRSDPARDVDDPFGSNVGSINSEVMASLRSSLEEDVALGAASQSIERKDFSADLDQDDETSIKGREADGVKGAGSGGDRVAGTAQV</sequence>
<feature type="compositionally biased region" description="Basic and acidic residues" evidence="2">
    <location>
        <begin position="438"/>
        <end position="447"/>
    </location>
</feature>
<feature type="compositionally biased region" description="Basic and acidic residues" evidence="2">
    <location>
        <begin position="517"/>
        <end position="526"/>
    </location>
</feature>
<feature type="compositionally biased region" description="Basic residues" evidence="2">
    <location>
        <begin position="448"/>
        <end position="462"/>
    </location>
</feature>
<organism evidence="3 4">
    <name type="scientific">Raphanus sativus</name>
    <name type="common">Radish</name>
    <name type="synonym">Raphanus raphanistrum var. sativus</name>
    <dbReference type="NCBI Taxonomy" id="3726"/>
    <lineage>
        <taxon>Eukaryota</taxon>
        <taxon>Viridiplantae</taxon>
        <taxon>Streptophyta</taxon>
        <taxon>Embryophyta</taxon>
        <taxon>Tracheophyta</taxon>
        <taxon>Spermatophyta</taxon>
        <taxon>Magnoliopsida</taxon>
        <taxon>eudicotyledons</taxon>
        <taxon>Gunneridae</taxon>
        <taxon>Pentapetalae</taxon>
        <taxon>rosids</taxon>
        <taxon>malvids</taxon>
        <taxon>Brassicales</taxon>
        <taxon>Brassicaceae</taxon>
        <taxon>Brassiceae</taxon>
        <taxon>Raphanus</taxon>
    </lineage>
</organism>
<dbReference type="RefSeq" id="XP_056858308.1">
    <property type="nucleotide sequence ID" value="XM_057002328.1"/>
</dbReference>
<feature type="compositionally biased region" description="Basic and acidic residues" evidence="2">
    <location>
        <begin position="1"/>
        <end position="23"/>
    </location>
</feature>
<dbReference type="KEGG" id="rsz:108830321"/>
<dbReference type="GeneID" id="108830321"/>
<accession>A0A9W3D3M4</accession>
<feature type="region of interest" description="Disordered" evidence="2">
    <location>
        <begin position="45"/>
        <end position="77"/>
    </location>
</feature>
<dbReference type="AlphaFoldDB" id="A0A9W3D3M4"/>
<evidence type="ECO:0000313" key="4">
    <source>
        <dbReference type="RefSeq" id="XP_056858308.1"/>
    </source>
</evidence>
<feature type="compositionally biased region" description="Basic and acidic residues" evidence="2">
    <location>
        <begin position="65"/>
        <end position="77"/>
    </location>
</feature>
<feature type="region of interest" description="Disordered" evidence="2">
    <location>
        <begin position="867"/>
        <end position="905"/>
    </location>
</feature>
<feature type="coiled-coil region" evidence="1">
    <location>
        <begin position="657"/>
        <end position="723"/>
    </location>
</feature>
<feature type="region of interest" description="Disordered" evidence="2">
    <location>
        <begin position="419"/>
        <end position="561"/>
    </location>
</feature>
<evidence type="ECO:0000313" key="3">
    <source>
        <dbReference type="Proteomes" id="UP000504610"/>
    </source>
</evidence>
<keyword evidence="1" id="KW-0175">Coiled coil</keyword>
<evidence type="ECO:0000256" key="1">
    <source>
        <dbReference type="SAM" id="Coils"/>
    </source>
</evidence>
<evidence type="ECO:0000256" key="2">
    <source>
        <dbReference type="SAM" id="MobiDB-lite"/>
    </source>
</evidence>
<feature type="compositionally biased region" description="Basic and acidic residues" evidence="2">
    <location>
        <begin position="463"/>
        <end position="473"/>
    </location>
</feature>
<proteinExistence type="predicted"/>
<feature type="compositionally biased region" description="Basic and acidic residues" evidence="2">
    <location>
        <begin position="48"/>
        <end position="57"/>
    </location>
</feature>
<dbReference type="OrthoDB" id="1101306at2759"/>
<feature type="region of interest" description="Disordered" evidence="2">
    <location>
        <begin position="1"/>
        <end position="30"/>
    </location>
</feature>